<gene>
    <name evidence="1" type="ORF">J2Z79_001258</name>
</gene>
<keyword evidence="2" id="KW-1185">Reference proteome</keyword>
<sequence length="67" mass="8066">MRLIRLNEAARMLGVDGDTLRRRARNRDYVEIYGLRFRVYRMDPRPDAERRFDADEIRAALEQLKQA</sequence>
<dbReference type="EMBL" id="JAGGLG010000008">
    <property type="protein sequence ID" value="MBP2017872.1"/>
    <property type="molecule type" value="Genomic_DNA"/>
</dbReference>
<accession>A0ABS4JQR6</accession>
<dbReference type="RefSeq" id="WP_209466016.1">
    <property type="nucleotide sequence ID" value="NZ_JAGGLG010000008.1"/>
</dbReference>
<proteinExistence type="predicted"/>
<evidence type="ECO:0000313" key="1">
    <source>
        <dbReference type="EMBL" id="MBP2017872.1"/>
    </source>
</evidence>
<name>A0ABS4JQR6_9FIRM</name>
<reference evidence="1 2" key="1">
    <citation type="submission" date="2021-03" db="EMBL/GenBank/DDBJ databases">
        <title>Genomic Encyclopedia of Type Strains, Phase IV (KMG-IV): sequencing the most valuable type-strain genomes for metagenomic binning, comparative biology and taxonomic classification.</title>
        <authorList>
            <person name="Goeker M."/>
        </authorList>
    </citation>
    <scope>NUCLEOTIDE SEQUENCE [LARGE SCALE GENOMIC DNA]</scope>
    <source>
        <strain evidence="1 2">DSM 27138</strain>
    </source>
</reference>
<protein>
    <recommendedName>
        <fullName evidence="3">Helix-turn-helix domain-containing protein</fullName>
    </recommendedName>
</protein>
<dbReference type="Proteomes" id="UP001519289">
    <property type="component" value="Unassembled WGS sequence"/>
</dbReference>
<evidence type="ECO:0000313" key="2">
    <source>
        <dbReference type="Proteomes" id="UP001519289"/>
    </source>
</evidence>
<evidence type="ECO:0008006" key="3">
    <source>
        <dbReference type="Google" id="ProtNLM"/>
    </source>
</evidence>
<organism evidence="1 2">
    <name type="scientific">Symbiobacterium terraclitae</name>
    <dbReference type="NCBI Taxonomy" id="557451"/>
    <lineage>
        <taxon>Bacteria</taxon>
        <taxon>Bacillati</taxon>
        <taxon>Bacillota</taxon>
        <taxon>Clostridia</taxon>
        <taxon>Eubacteriales</taxon>
        <taxon>Symbiobacteriaceae</taxon>
        <taxon>Symbiobacterium</taxon>
    </lineage>
</organism>
<comment type="caution">
    <text evidence="1">The sequence shown here is derived from an EMBL/GenBank/DDBJ whole genome shotgun (WGS) entry which is preliminary data.</text>
</comment>